<dbReference type="InterPro" id="IPR036679">
    <property type="entry name" value="FlgN-like_sf"/>
</dbReference>
<dbReference type="EMBL" id="BDQX01000080">
    <property type="protein sequence ID" value="GBG07190.1"/>
    <property type="molecule type" value="Genomic_DNA"/>
</dbReference>
<name>A0A2R5EKM3_9BACL</name>
<proteinExistence type="predicted"/>
<dbReference type="GO" id="GO:0044780">
    <property type="term" value="P:bacterial-type flagellum assembly"/>
    <property type="evidence" value="ECO:0007669"/>
    <property type="project" value="InterPro"/>
</dbReference>
<dbReference type="RefSeq" id="WP_108992292.1">
    <property type="nucleotide sequence ID" value="NZ_BDQX01000080.1"/>
</dbReference>
<feature type="coiled-coil region" evidence="2">
    <location>
        <begin position="7"/>
        <end position="59"/>
    </location>
</feature>
<dbReference type="Gene3D" id="1.20.58.300">
    <property type="entry name" value="FlgN-like"/>
    <property type="match status" value="1"/>
</dbReference>
<sequence>MSMTGMIEILQKQLNLYERLLVCEEEKKPLILANEVVKLNVLTQKEKLLTAQVDELETNRLLMTARHFKELGFRNRSGILSDLIKSVNHPEEKRQLMEMHESLTRVLTRLKQINEENQMLIQQSLDFVNFSISLMVEDPNEDVTYQHPMSTNYGNKRNWYDSRA</sequence>
<organism evidence="3 4">
    <name type="scientific">Paenibacillus agaridevorans</name>
    <dbReference type="NCBI Taxonomy" id="171404"/>
    <lineage>
        <taxon>Bacteria</taxon>
        <taxon>Bacillati</taxon>
        <taxon>Bacillota</taxon>
        <taxon>Bacilli</taxon>
        <taxon>Bacillales</taxon>
        <taxon>Paenibacillaceae</taxon>
        <taxon>Paenibacillus</taxon>
    </lineage>
</organism>
<evidence type="ECO:0000256" key="1">
    <source>
        <dbReference type="ARBA" id="ARBA00022795"/>
    </source>
</evidence>
<reference evidence="3 4" key="1">
    <citation type="submission" date="2017-08" db="EMBL/GenBank/DDBJ databases">
        <title>Substantial Increase in Enzyme Production by Combined Drug-Resistance Mutations in Paenibacillus agaridevorans.</title>
        <authorList>
            <person name="Tanaka Y."/>
            <person name="Funane K."/>
            <person name="Hosaka T."/>
            <person name="Shiwa Y."/>
            <person name="Fujita N."/>
            <person name="Miyazaki T."/>
            <person name="Yoshikawa H."/>
            <person name="Murakami K."/>
            <person name="Kasahara K."/>
            <person name="Inaoka T."/>
            <person name="Hiraga Y."/>
            <person name="Ochi K."/>
        </authorList>
    </citation>
    <scope>NUCLEOTIDE SEQUENCE [LARGE SCALE GENOMIC DNA]</scope>
    <source>
        <strain evidence="3 4">T-3040</strain>
    </source>
</reference>
<evidence type="ECO:0000256" key="2">
    <source>
        <dbReference type="SAM" id="Coils"/>
    </source>
</evidence>
<evidence type="ECO:0000313" key="4">
    <source>
        <dbReference type="Proteomes" id="UP000245202"/>
    </source>
</evidence>
<comment type="caution">
    <text evidence="3">The sequence shown here is derived from an EMBL/GenBank/DDBJ whole genome shotgun (WGS) entry which is preliminary data.</text>
</comment>
<gene>
    <name evidence="3" type="ORF">PAT3040_01738</name>
</gene>
<dbReference type="InterPro" id="IPR007809">
    <property type="entry name" value="FlgN-like"/>
</dbReference>
<accession>A0A2R5EKM3</accession>
<dbReference type="Proteomes" id="UP000245202">
    <property type="component" value="Unassembled WGS sequence"/>
</dbReference>
<protein>
    <recommendedName>
        <fullName evidence="5">Flagellar protein FlgN</fullName>
    </recommendedName>
</protein>
<evidence type="ECO:0008006" key="5">
    <source>
        <dbReference type="Google" id="ProtNLM"/>
    </source>
</evidence>
<dbReference type="AlphaFoldDB" id="A0A2R5EKM3"/>
<keyword evidence="4" id="KW-1185">Reference proteome</keyword>
<evidence type="ECO:0000313" key="3">
    <source>
        <dbReference type="EMBL" id="GBG07190.1"/>
    </source>
</evidence>
<dbReference type="Pfam" id="PF05130">
    <property type="entry name" value="FlgN"/>
    <property type="match status" value="1"/>
</dbReference>
<dbReference type="SUPFAM" id="SSF140566">
    <property type="entry name" value="FlgN-like"/>
    <property type="match status" value="1"/>
</dbReference>
<keyword evidence="1" id="KW-1005">Bacterial flagellum biogenesis</keyword>
<keyword evidence="2" id="KW-0175">Coiled coil</keyword>